<evidence type="ECO:0000256" key="1">
    <source>
        <dbReference type="ARBA" id="ARBA00009437"/>
    </source>
</evidence>
<sequence length="304" mass="33028">MPREFDPVSLRLFVAICEEGHIARAAQREALVPSAVSKRLAALEAQIGAPLLLRARRGVEPTPAGHALLRQSRELLAAMERMHAELSDFAAGVQGSVRVVASASVLAGWLPDDVAAFLAQHPQVRVTLDERAGQDVVREVREGAADLGVTWDRIDSRGLPQRPYRRDHLGVAMLAGHPLAQRDSLRFADLLDHPQVGIVPGGQLDRLLRQQAALLGRDYAPRMQVASLEAGARIVAAGLGLAILPFEVAVSPIGASRMVLRPLAEDWAERHLVVVSREERWLSATTRALASHLDSRRRSPAPLT</sequence>
<comment type="similarity">
    <text evidence="1">Belongs to the LysR transcriptional regulatory family.</text>
</comment>
<dbReference type="SUPFAM" id="SSF53850">
    <property type="entry name" value="Periplasmic binding protein-like II"/>
    <property type="match status" value="1"/>
</dbReference>
<evidence type="ECO:0000259" key="5">
    <source>
        <dbReference type="PROSITE" id="PS50931"/>
    </source>
</evidence>
<evidence type="ECO:0000256" key="4">
    <source>
        <dbReference type="ARBA" id="ARBA00023163"/>
    </source>
</evidence>
<organism evidence="6 7">
    <name type="scientific">Sphaerotilus microaerophilus</name>
    <dbReference type="NCBI Taxonomy" id="2914710"/>
    <lineage>
        <taxon>Bacteria</taxon>
        <taxon>Pseudomonadati</taxon>
        <taxon>Pseudomonadota</taxon>
        <taxon>Betaproteobacteria</taxon>
        <taxon>Burkholderiales</taxon>
        <taxon>Sphaerotilaceae</taxon>
        <taxon>Sphaerotilus</taxon>
    </lineage>
</organism>
<keyword evidence="7" id="KW-1185">Reference proteome</keyword>
<dbReference type="Gene3D" id="1.10.10.10">
    <property type="entry name" value="Winged helix-like DNA-binding domain superfamily/Winged helix DNA-binding domain"/>
    <property type="match status" value="1"/>
</dbReference>
<keyword evidence="2" id="KW-0805">Transcription regulation</keyword>
<dbReference type="Proteomes" id="UP001057498">
    <property type="component" value="Chromosome"/>
</dbReference>
<accession>A0ABM7YGT8</accession>
<dbReference type="InterPro" id="IPR005119">
    <property type="entry name" value="LysR_subst-bd"/>
</dbReference>
<dbReference type="Pfam" id="PF03466">
    <property type="entry name" value="LysR_substrate"/>
    <property type="match status" value="1"/>
</dbReference>
<dbReference type="InterPro" id="IPR036388">
    <property type="entry name" value="WH-like_DNA-bd_sf"/>
</dbReference>
<proteinExistence type="inferred from homology"/>
<keyword evidence="4" id="KW-0804">Transcription</keyword>
<evidence type="ECO:0000256" key="3">
    <source>
        <dbReference type="ARBA" id="ARBA00023125"/>
    </source>
</evidence>
<dbReference type="InterPro" id="IPR036390">
    <property type="entry name" value="WH_DNA-bd_sf"/>
</dbReference>
<dbReference type="PANTHER" id="PTHR30419:SF2">
    <property type="entry name" value="LYSR FAMILY TRANSCRIPTIONAL REGULATOR"/>
    <property type="match status" value="1"/>
</dbReference>
<protein>
    <submittedName>
        <fullName evidence="6">LysR family transcriptional regulator</fullName>
    </submittedName>
</protein>
<dbReference type="SUPFAM" id="SSF46785">
    <property type="entry name" value="Winged helix' DNA-binding domain"/>
    <property type="match status" value="1"/>
</dbReference>
<dbReference type="PANTHER" id="PTHR30419">
    <property type="entry name" value="HTH-TYPE TRANSCRIPTIONAL REGULATOR YBHD"/>
    <property type="match status" value="1"/>
</dbReference>
<evidence type="ECO:0000313" key="7">
    <source>
        <dbReference type="Proteomes" id="UP001057498"/>
    </source>
</evidence>
<dbReference type="Pfam" id="PF00126">
    <property type="entry name" value="HTH_1"/>
    <property type="match status" value="1"/>
</dbReference>
<gene>
    <name evidence="6" type="ORF">CATMQ487_03260</name>
</gene>
<dbReference type="Gene3D" id="3.40.190.290">
    <property type="match status" value="1"/>
</dbReference>
<dbReference type="EMBL" id="AP025730">
    <property type="protein sequence ID" value="BDI03356.1"/>
    <property type="molecule type" value="Genomic_DNA"/>
</dbReference>
<name>A0ABM7YGT8_9BURK</name>
<dbReference type="PROSITE" id="PS50931">
    <property type="entry name" value="HTH_LYSR"/>
    <property type="match status" value="1"/>
</dbReference>
<feature type="domain" description="HTH lysR-type" evidence="5">
    <location>
        <begin position="5"/>
        <end position="62"/>
    </location>
</feature>
<evidence type="ECO:0000256" key="2">
    <source>
        <dbReference type="ARBA" id="ARBA00023015"/>
    </source>
</evidence>
<keyword evidence="3" id="KW-0238">DNA-binding</keyword>
<reference evidence="6" key="1">
    <citation type="submission" date="2022-04" db="EMBL/GenBank/DDBJ databases">
        <title>Whole genome sequence of Sphaerotilus sp. FB-5.</title>
        <authorList>
            <person name="Takeda M."/>
            <person name="Narihara S."/>
            <person name="Akimoto M."/>
            <person name="Akimoto R."/>
            <person name="Nishiyashiki S."/>
            <person name="Murakami T."/>
        </authorList>
    </citation>
    <scope>NUCLEOTIDE SEQUENCE</scope>
    <source>
        <strain evidence="6">FB-5</strain>
    </source>
</reference>
<evidence type="ECO:0000313" key="6">
    <source>
        <dbReference type="EMBL" id="BDI03356.1"/>
    </source>
</evidence>
<dbReference type="InterPro" id="IPR000847">
    <property type="entry name" value="LysR_HTH_N"/>
</dbReference>
<dbReference type="InterPro" id="IPR050950">
    <property type="entry name" value="HTH-type_LysR_regulators"/>
</dbReference>